<protein>
    <recommendedName>
        <fullName evidence="3">Rho-GAP domain-containing protein</fullName>
    </recommendedName>
</protein>
<evidence type="ECO:0000256" key="2">
    <source>
        <dbReference type="SAM" id="MobiDB-lite"/>
    </source>
</evidence>
<feature type="compositionally biased region" description="Low complexity" evidence="2">
    <location>
        <begin position="280"/>
        <end position="329"/>
    </location>
</feature>
<evidence type="ECO:0000256" key="1">
    <source>
        <dbReference type="ARBA" id="ARBA00022468"/>
    </source>
</evidence>
<accession>A0ABQ0DT03</accession>
<feature type="compositionally biased region" description="Polar residues" evidence="2">
    <location>
        <begin position="330"/>
        <end position="342"/>
    </location>
</feature>
<dbReference type="Gene3D" id="1.10.555.10">
    <property type="entry name" value="Rho GTPase activation protein"/>
    <property type="match status" value="1"/>
</dbReference>
<keyword evidence="1" id="KW-0343">GTPase activation</keyword>
<comment type="caution">
    <text evidence="4">The sequence shown here is derived from an EMBL/GenBank/DDBJ whole genome shotgun (WGS) entry which is preliminary data.</text>
</comment>
<reference evidence="4 5" key="1">
    <citation type="journal article" date="2019" name="PLoS Negl. Trop. Dis.">
        <title>Whole genome sequencing of Entamoeba nuttalli reveals mammalian host-related molecular signatures and a novel octapeptide-repeat surface protein.</title>
        <authorList>
            <person name="Tanaka M."/>
            <person name="Makiuchi T."/>
            <person name="Komiyama T."/>
            <person name="Shiina T."/>
            <person name="Osaki K."/>
            <person name="Tachibana H."/>
        </authorList>
    </citation>
    <scope>NUCLEOTIDE SEQUENCE [LARGE SCALE GENOMIC DNA]</scope>
    <source>
        <strain evidence="4 5">P19-061405</strain>
    </source>
</reference>
<dbReference type="SMART" id="SM00324">
    <property type="entry name" value="RhoGAP"/>
    <property type="match status" value="1"/>
</dbReference>
<organism evidence="4 5">
    <name type="scientific">Entamoeba nuttalli</name>
    <dbReference type="NCBI Taxonomy" id="412467"/>
    <lineage>
        <taxon>Eukaryota</taxon>
        <taxon>Amoebozoa</taxon>
        <taxon>Evosea</taxon>
        <taxon>Archamoebae</taxon>
        <taxon>Mastigamoebida</taxon>
        <taxon>Entamoebidae</taxon>
        <taxon>Entamoeba</taxon>
    </lineage>
</organism>
<dbReference type="Pfam" id="PF00620">
    <property type="entry name" value="RhoGAP"/>
    <property type="match status" value="1"/>
</dbReference>
<dbReference type="InterPro" id="IPR008936">
    <property type="entry name" value="Rho_GTPase_activation_prot"/>
</dbReference>
<proteinExistence type="predicted"/>
<dbReference type="SUPFAM" id="SSF48350">
    <property type="entry name" value="GTPase activation domain, GAP"/>
    <property type="match status" value="1"/>
</dbReference>
<evidence type="ECO:0000313" key="5">
    <source>
        <dbReference type="Proteomes" id="UP001628156"/>
    </source>
</evidence>
<dbReference type="Proteomes" id="UP001628156">
    <property type="component" value="Unassembled WGS sequence"/>
</dbReference>
<gene>
    <name evidence="4" type="ORF">ENUP19_0265G0051</name>
</gene>
<dbReference type="EMBL" id="BAAFRS010000265">
    <property type="protein sequence ID" value="GAB1225903.1"/>
    <property type="molecule type" value="Genomic_DNA"/>
</dbReference>
<sequence length="370" mass="41458">MTCFNINQPIFSVDLETIMSYQKSSYPNVSIPIAFLLMKDTIIALGGNKLEGLFRVPGKQDDIDGYKTLFNEGKYEIYKECNCHTIASLFKLFLRELPTPIIPPIYYDKFVNEDVVAKLDESPDKVMELLNLLPRINRDMFIFIIDFLQFLVPFESLTKMDMDNLAMVFSACMIINPDLDPFSALTKTNLAKNLIYEMILHMPKSAIQELDLNVQGYTSGKGMVLLETDPIESLKEETESKKTKDKSKKQSGLFRSRAQTNSKNSKHHNKHGSEVISMLSKSTTSTSGDKSVSPRSTSPSTPFLLTPYKRATSIESSNSEQTTENNSSTPVAGSPSNVINSPRQTSSTLVLYDIFKAPAALLRPTFIKPN</sequence>
<dbReference type="PANTHER" id="PTHR45876:SF8">
    <property type="entry name" value="FI04035P"/>
    <property type="match status" value="1"/>
</dbReference>
<keyword evidence="5" id="KW-1185">Reference proteome</keyword>
<dbReference type="PROSITE" id="PS50238">
    <property type="entry name" value="RHOGAP"/>
    <property type="match status" value="1"/>
</dbReference>
<evidence type="ECO:0000313" key="4">
    <source>
        <dbReference type="EMBL" id="GAB1225903.1"/>
    </source>
</evidence>
<feature type="region of interest" description="Disordered" evidence="2">
    <location>
        <begin position="234"/>
        <end position="342"/>
    </location>
</feature>
<name>A0ABQ0DT03_9EUKA</name>
<dbReference type="InterPro" id="IPR000198">
    <property type="entry name" value="RhoGAP_dom"/>
</dbReference>
<feature type="domain" description="Rho-GAP" evidence="3">
    <location>
        <begin position="13"/>
        <end position="206"/>
    </location>
</feature>
<evidence type="ECO:0000259" key="3">
    <source>
        <dbReference type="PROSITE" id="PS50238"/>
    </source>
</evidence>
<dbReference type="PANTHER" id="PTHR45876">
    <property type="entry name" value="FI04035P"/>
    <property type="match status" value="1"/>
</dbReference>